<dbReference type="Proteomes" id="UP000677918">
    <property type="component" value="Unassembled WGS sequence"/>
</dbReference>
<dbReference type="Gene3D" id="1.50.10.10">
    <property type="match status" value="1"/>
</dbReference>
<sequence>MTETNRSIRLGQLGFHPGEHKMAVFLQGEEGGAFVVEDAASGKVVFRGKLRGPIQSEASGEQLYQAVFSELDQPGTYRMKGSQGEASAVFAIGEEVFHDAHQAMLKAFYYLRCGMELEEKHAAPWTHKACHLTPAIVYGQEDRRIDVCGGWHDAGDFGKYVGPGAKAVADLLLAYEDAPQAFAAPVHIPESGSGVPDVLSECRYELEWMLKMQDTETDGVFHKVTTLKFPSFSCMPEDDLADLYLSPISAAATGCFAGVMAMAARVYKPVDPAFAKRCLDAAIRAWGWLVRNPEVPGFKNPPEIKTGEYGDSNDRDERFWAAAELYRTTGESEYHAAFRKLAEEANFYLYRLGWADMGGYGVLAYLRLPAAQQDAALAGKLKQGWIAQADDFLKRSEQDGYGISLLPSHYIWGSNMLVMNHAMTLLIAHQWTGKEAYRACAYNHLQYIFGCNPVDLSYVTGVGSRYFMEPHYRPGIGDGIKEPVPGMVSGGPNKGLQDEVAKKELSGQPPAKCFLDHSESYSTNEITIYWNSPTVYVTAQFTKSRVAAHA</sequence>
<comment type="catalytic activity">
    <reaction evidence="7">
        <text>Endohydrolysis of (1-&gt;4)-beta-D-glucosidic linkages in cellulose, lichenin and cereal beta-D-glucans.</text>
        <dbReference type="EC" id="3.2.1.4"/>
    </reaction>
</comment>
<keyword evidence="5 6" id="KW-0624">Polysaccharide degradation</keyword>
<dbReference type="PROSITE" id="PS00698">
    <property type="entry name" value="GH9_3"/>
    <property type="match status" value="1"/>
</dbReference>
<comment type="caution">
    <text evidence="10">The sequence shown here is derived from an EMBL/GenBank/DDBJ whole genome shotgun (WGS) entry which is preliminary data.</text>
</comment>
<accession>A0A8J4M3A6</accession>
<dbReference type="Gene3D" id="2.60.40.10">
    <property type="entry name" value="Immunoglobulins"/>
    <property type="match status" value="1"/>
</dbReference>
<dbReference type="RefSeq" id="WP_213412685.1">
    <property type="nucleotide sequence ID" value="NZ_BOVK01000036.1"/>
</dbReference>
<keyword evidence="2 6" id="KW-0378">Hydrolase</keyword>
<evidence type="ECO:0000256" key="1">
    <source>
        <dbReference type="ARBA" id="ARBA00007072"/>
    </source>
</evidence>
<dbReference type="InterPro" id="IPR004197">
    <property type="entry name" value="Cellulase_Ig-like"/>
</dbReference>
<keyword evidence="3 6" id="KW-0119">Carbohydrate metabolism</keyword>
<evidence type="ECO:0000259" key="8">
    <source>
        <dbReference type="Pfam" id="PF00759"/>
    </source>
</evidence>
<keyword evidence="4 6" id="KW-0326">Glycosidase</keyword>
<dbReference type="SUPFAM" id="SSF81296">
    <property type="entry name" value="E set domains"/>
    <property type="match status" value="1"/>
</dbReference>
<dbReference type="InterPro" id="IPR012341">
    <property type="entry name" value="6hp_glycosidase-like_sf"/>
</dbReference>
<proteinExistence type="inferred from homology"/>
<feature type="active site" evidence="6">
    <location>
        <position position="516"/>
    </location>
</feature>
<evidence type="ECO:0000256" key="7">
    <source>
        <dbReference type="RuleBase" id="RU361166"/>
    </source>
</evidence>
<evidence type="ECO:0000256" key="5">
    <source>
        <dbReference type="ARBA" id="ARBA00023326"/>
    </source>
</evidence>
<dbReference type="InterPro" id="IPR008928">
    <property type="entry name" value="6-hairpin_glycosidase_sf"/>
</dbReference>
<reference evidence="10" key="1">
    <citation type="submission" date="2021-04" db="EMBL/GenBank/DDBJ databases">
        <title>Draft genome sequence of Xylanibacillus composti strain K13.</title>
        <authorList>
            <person name="Uke A."/>
            <person name="Chhe C."/>
            <person name="Baramee S."/>
            <person name="Kosugi A."/>
        </authorList>
    </citation>
    <scope>NUCLEOTIDE SEQUENCE</scope>
    <source>
        <strain evidence="10">K13</strain>
    </source>
</reference>
<organism evidence="10 11">
    <name type="scientific">Xylanibacillus composti</name>
    <dbReference type="NCBI Taxonomy" id="1572762"/>
    <lineage>
        <taxon>Bacteria</taxon>
        <taxon>Bacillati</taxon>
        <taxon>Bacillota</taxon>
        <taxon>Bacilli</taxon>
        <taxon>Bacillales</taxon>
        <taxon>Paenibacillaceae</taxon>
        <taxon>Xylanibacillus</taxon>
    </lineage>
</organism>
<dbReference type="SUPFAM" id="SSF48208">
    <property type="entry name" value="Six-hairpin glycosidases"/>
    <property type="match status" value="1"/>
</dbReference>
<evidence type="ECO:0000259" key="9">
    <source>
        <dbReference type="Pfam" id="PF02927"/>
    </source>
</evidence>
<name>A0A8J4M3A6_9BACL</name>
<dbReference type="EMBL" id="BOVK01000036">
    <property type="protein sequence ID" value="GIQ69905.1"/>
    <property type="molecule type" value="Genomic_DNA"/>
</dbReference>
<protein>
    <recommendedName>
        <fullName evidence="7">Endoglucanase</fullName>
        <ecNumber evidence="7">3.2.1.4</ecNumber>
    </recommendedName>
</protein>
<dbReference type="Pfam" id="PF02927">
    <property type="entry name" value="CelD_N"/>
    <property type="match status" value="1"/>
</dbReference>
<dbReference type="InterPro" id="IPR001701">
    <property type="entry name" value="Glyco_hydro_9"/>
</dbReference>
<dbReference type="PANTHER" id="PTHR22298">
    <property type="entry name" value="ENDO-1,4-BETA-GLUCANASE"/>
    <property type="match status" value="1"/>
</dbReference>
<dbReference type="InterPro" id="IPR014756">
    <property type="entry name" value="Ig_E-set"/>
</dbReference>
<evidence type="ECO:0000256" key="2">
    <source>
        <dbReference type="ARBA" id="ARBA00022801"/>
    </source>
</evidence>
<comment type="similarity">
    <text evidence="1 6 7">Belongs to the glycosyl hydrolase 9 (cellulase E) family.</text>
</comment>
<feature type="active site" evidence="6">
    <location>
        <position position="525"/>
    </location>
</feature>
<dbReference type="InterPro" id="IPR033126">
    <property type="entry name" value="Glyco_hydro_9_Asp/Glu_AS"/>
</dbReference>
<feature type="domain" description="Cellulase Ig-like" evidence="9">
    <location>
        <begin position="4"/>
        <end position="80"/>
    </location>
</feature>
<dbReference type="CDD" id="cd02850">
    <property type="entry name" value="E_set_Cellulase_N"/>
    <property type="match status" value="1"/>
</dbReference>
<keyword evidence="11" id="KW-1185">Reference proteome</keyword>
<dbReference type="GO" id="GO:0030245">
    <property type="term" value="P:cellulose catabolic process"/>
    <property type="evidence" value="ECO:0007669"/>
    <property type="project" value="UniProtKB-KW"/>
</dbReference>
<feature type="domain" description="Glycoside hydrolase family 9" evidence="8">
    <location>
        <begin position="97"/>
        <end position="537"/>
    </location>
</feature>
<evidence type="ECO:0000256" key="3">
    <source>
        <dbReference type="ARBA" id="ARBA00023277"/>
    </source>
</evidence>
<evidence type="ECO:0000256" key="4">
    <source>
        <dbReference type="ARBA" id="ARBA00023295"/>
    </source>
</evidence>
<evidence type="ECO:0000313" key="11">
    <source>
        <dbReference type="Proteomes" id="UP000677918"/>
    </source>
</evidence>
<dbReference type="EC" id="3.2.1.4" evidence="7"/>
<dbReference type="GO" id="GO:0008810">
    <property type="term" value="F:cellulase activity"/>
    <property type="evidence" value="ECO:0007669"/>
    <property type="project" value="UniProtKB-EC"/>
</dbReference>
<dbReference type="AlphaFoldDB" id="A0A8J4M3A6"/>
<evidence type="ECO:0000256" key="6">
    <source>
        <dbReference type="PROSITE-ProRule" id="PRU10060"/>
    </source>
</evidence>
<gene>
    <name evidence="10" type="primary">egl2</name>
    <name evidence="10" type="ORF">XYCOK13_27290</name>
</gene>
<keyword evidence="7" id="KW-0136">Cellulose degradation</keyword>
<dbReference type="Pfam" id="PF00759">
    <property type="entry name" value="Glyco_hydro_9"/>
    <property type="match status" value="1"/>
</dbReference>
<dbReference type="InterPro" id="IPR013783">
    <property type="entry name" value="Ig-like_fold"/>
</dbReference>
<evidence type="ECO:0000313" key="10">
    <source>
        <dbReference type="EMBL" id="GIQ69905.1"/>
    </source>
</evidence>